<evidence type="ECO:0000313" key="7">
    <source>
        <dbReference type="EMBL" id="CCC92892.1"/>
    </source>
</evidence>
<feature type="region of interest" description="Disordered" evidence="5">
    <location>
        <begin position="479"/>
        <end position="564"/>
    </location>
</feature>
<dbReference type="EMBL" id="HE575322">
    <property type="protein sequence ID" value="CCC92892.1"/>
    <property type="molecule type" value="Genomic_DNA"/>
</dbReference>
<evidence type="ECO:0000256" key="2">
    <source>
        <dbReference type="ARBA" id="ARBA00022771"/>
    </source>
</evidence>
<gene>
    <name evidence="7" type="ORF">TCIL3000_9_2890</name>
</gene>
<keyword evidence="1" id="KW-0479">Metal-binding</keyword>
<keyword evidence="3" id="KW-0862">Zinc</keyword>
<protein>
    <submittedName>
        <fullName evidence="7">Uncharacterized protein TCIL3000_9_2890</fullName>
    </submittedName>
</protein>
<organism evidence="7">
    <name type="scientific">Trypanosoma congolense (strain IL3000)</name>
    <dbReference type="NCBI Taxonomy" id="1068625"/>
    <lineage>
        <taxon>Eukaryota</taxon>
        <taxon>Discoba</taxon>
        <taxon>Euglenozoa</taxon>
        <taxon>Kinetoplastea</taxon>
        <taxon>Metakinetoplastina</taxon>
        <taxon>Trypanosomatida</taxon>
        <taxon>Trypanosomatidae</taxon>
        <taxon>Trypanosoma</taxon>
        <taxon>Nannomonas</taxon>
    </lineage>
</organism>
<dbReference type="AlphaFoldDB" id="G0UU28"/>
<dbReference type="InterPro" id="IPR001841">
    <property type="entry name" value="Znf_RING"/>
</dbReference>
<feature type="region of interest" description="Disordered" evidence="5">
    <location>
        <begin position="425"/>
        <end position="461"/>
    </location>
</feature>
<dbReference type="SUPFAM" id="SSF57850">
    <property type="entry name" value="RING/U-box"/>
    <property type="match status" value="1"/>
</dbReference>
<feature type="region of interest" description="Disordered" evidence="5">
    <location>
        <begin position="234"/>
        <end position="254"/>
    </location>
</feature>
<dbReference type="GO" id="GO:0005634">
    <property type="term" value="C:nucleus"/>
    <property type="evidence" value="ECO:0007669"/>
    <property type="project" value="TreeGrafter"/>
</dbReference>
<dbReference type="PROSITE" id="PS50089">
    <property type="entry name" value="ZF_RING_2"/>
    <property type="match status" value="1"/>
</dbReference>
<proteinExistence type="predicted"/>
<evidence type="ECO:0000256" key="1">
    <source>
        <dbReference type="ARBA" id="ARBA00022723"/>
    </source>
</evidence>
<dbReference type="VEuPathDB" id="TriTrypDB:TcIL3000_9_2890"/>
<dbReference type="GO" id="GO:0006511">
    <property type="term" value="P:ubiquitin-dependent protein catabolic process"/>
    <property type="evidence" value="ECO:0007669"/>
    <property type="project" value="TreeGrafter"/>
</dbReference>
<accession>G0UU28</accession>
<evidence type="ECO:0000259" key="6">
    <source>
        <dbReference type="PROSITE" id="PS50089"/>
    </source>
</evidence>
<feature type="compositionally biased region" description="Polar residues" evidence="5">
    <location>
        <begin position="531"/>
        <end position="546"/>
    </location>
</feature>
<dbReference type="InterPro" id="IPR051834">
    <property type="entry name" value="RING_finger_E3_ligase"/>
</dbReference>
<feature type="region of interest" description="Disordered" evidence="5">
    <location>
        <begin position="357"/>
        <end position="377"/>
    </location>
</feature>
<dbReference type="Gene3D" id="3.30.40.10">
    <property type="entry name" value="Zinc/RING finger domain, C3HC4 (zinc finger)"/>
    <property type="match status" value="1"/>
</dbReference>
<name>G0UU28_TRYCI</name>
<sequence length="564" mass="61438">MIRGDQGVDLQEEYNMMLQLVRTHMMRRDQEVQPIVLQVHRDGAENGEQVTLVFGQSSGETAGENVSPPSGAQAPPFPRVPVMSELGPLLLQALALQILIGEQHRRVSAPLDEEAMGQLRRLTLNPEILERIDASGQSVCSICQESFVAQAEVYCLPCGHVFDVSCMQHWLERTRTCPNCRFTLQDVQQQYKDAELPMWWIPEAEGGVVRDPMGDCGPCPIHKLSSPVIREDEGLPGVSPPGPRVGTSGGGSQTGHVTYCHRERPQEEYGHPSVVQLPPLEETHQTSVNSDSGATANAETHAVEAVLSEGSFVDSVTNSHGSVFTLAPALNAVEQAVDSPCRGGTDSAPAETRLQFSTSNLDEARAEDEERENDFHRRGYRPSLLAGMTLPPPVPFSRSVSPPTSSTSVRISRYLAGECVTTRAPEMIPCPPARPGPATSGAPAPNARSRSNLLNPITPASGNARHAIRALRARLSEDGGSFAQPSEGRPNATHDAVTTTPARPLDSSMSRRSTRQQQPPSEDSVQRRTRTVTPQQHTENDNTYLSTRREEMRQPVAPLQPNNR</sequence>
<keyword evidence="2 4" id="KW-0863">Zinc-finger</keyword>
<dbReference type="GO" id="GO:0061630">
    <property type="term" value="F:ubiquitin protein ligase activity"/>
    <property type="evidence" value="ECO:0007669"/>
    <property type="project" value="TreeGrafter"/>
</dbReference>
<dbReference type="PANTHER" id="PTHR45931:SF3">
    <property type="entry name" value="RING ZINC FINGER-CONTAINING PROTEIN"/>
    <property type="match status" value="1"/>
</dbReference>
<dbReference type="GO" id="GO:0008270">
    <property type="term" value="F:zinc ion binding"/>
    <property type="evidence" value="ECO:0007669"/>
    <property type="project" value="UniProtKB-KW"/>
</dbReference>
<dbReference type="Pfam" id="PF13639">
    <property type="entry name" value="zf-RING_2"/>
    <property type="match status" value="1"/>
</dbReference>
<dbReference type="PANTHER" id="PTHR45931">
    <property type="entry name" value="SI:CH211-59O9.10"/>
    <property type="match status" value="1"/>
</dbReference>
<feature type="non-terminal residue" evidence="7">
    <location>
        <position position="564"/>
    </location>
</feature>
<evidence type="ECO:0000256" key="4">
    <source>
        <dbReference type="PROSITE-ProRule" id="PRU00175"/>
    </source>
</evidence>
<evidence type="ECO:0000256" key="5">
    <source>
        <dbReference type="SAM" id="MobiDB-lite"/>
    </source>
</evidence>
<dbReference type="SMART" id="SM00184">
    <property type="entry name" value="RING"/>
    <property type="match status" value="1"/>
</dbReference>
<feature type="compositionally biased region" description="Low complexity" evidence="5">
    <location>
        <begin position="507"/>
        <end position="521"/>
    </location>
</feature>
<evidence type="ECO:0000256" key="3">
    <source>
        <dbReference type="ARBA" id="ARBA00022833"/>
    </source>
</evidence>
<feature type="domain" description="RING-type" evidence="6">
    <location>
        <begin position="140"/>
        <end position="181"/>
    </location>
</feature>
<dbReference type="InterPro" id="IPR013083">
    <property type="entry name" value="Znf_RING/FYVE/PHD"/>
</dbReference>
<feature type="compositionally biased region" description="Polar residues" evidence="5">
    <location>
        <begin position="448"/>
        <end position="461"/>
    </location>
</feature>
<reference evidence="7" key="1">
    <citation type="journal article" date="2012" name="Proc. Natl. Acad. Sci. U.S.A.">
        <title>Antigenic diversity is generated by distinct evolutionary mechanisms in African trypanosome species.</title>
        <authorList>
            <person name="Jackson A.P."/>
            <person name="Berry A."/>
            <person name="Aslett M."/>
            <person name="Allison H.C."/>
            <person name="Burton P."/>
            <person name="Vavrova-Anderson J."/>
            <person name="Brown R."/>
            <person name="Browne H."/>
            <person name="Corton N."/>
            <person name="Hauser H."/>
            <person name="Gamble J."/>
            <person name="Gilderthorp R."/>
            <person name="Marcello L."/>
            <person name="McQuillan J."/>
            <person name="Otto T.D."/>
            <person name="Quail M.A."/>
            <person name="Sanders M.J."/>
            <person name="van Tonder A."/>
            <person name="Ginger M.L."/>
            <person name="Field M.C."/>
            <person name="Barry J.D."/>
            <person name="Hertz-Fowler C."/>
            <person name="Berriman M."/>
        </authorList>
    </citation>
    <scope>NUCLEOTIDE SEQUENCE</scope>
    <source>
        <strain evidence="7">IL3000</strain>
    </source>
</reference>